<reference evidence="1" key="1">
    <citation type="journal article" date="2021" name="Nat. Commun.">
        <title>Genetic determinants of endophytism in the Arabidopsis root mycobiome.</title>
        <authorList>
            <person name="Mesny F."/>
            <person name="Miyauchi S."/>
            <person name="Thiergart T."/>
            <person name="Pickel B."/>
            <person name="Atanasova L."/>
            <person name="Karlsson M."/>
            <person name="Huettel B."/>
            <person name="Barry K.W."/>
            <person name="Haridas S."/>
            <person name="Chen C."/>
            <person name="Bauer D."/>
            <person name="Andreopoulos W."/>
            <person name="Pangilinan J."/>
            <person name="LaButti K."/>
            <person name="Riley R."/>
            <person name="Lipzen A."/>
            <person name="Clum A."/>
            <person name="Drula E."/>
            <person name="Henrissat B."/>
            <person name="Kohler A."/>
            <person name="Grigoriev I.V."/>
            <person name="Martin F.M."/>
            <person name="Hacquard S."/>
        </authorList>
    </citation>
    <scope>NUCLEOTIDE SEQUENCE</scope>
    <source>
        <strain evidence="1">MPI-CAGE-CH-0235</strain>
    </source>
</reference>
<accession>A0A8K0WSG3</accession>
<proteinExistence type="predicted"/>
<dbReference type="Proteomes" id="UP000813444">
    <property type="component" value="Unassembled WGS sequence"/>
</dbReference>
<evidence type="ECO:0000313" key="2">
    <source>
        <dbReference type="Proteomes" id="UP000813444"/>
    </source>
</evidence>
<comment type="caution">
    <text evidence="1">The sequence shown here is derived from an EMBL/GenBank/DDBJ whole genome shotgun (WGS) entry which is preliminary data.</text>
</comment>
<evidence type="ECO:0000313" key="1">
    <source>
        <dbReference type="EMBL" id="KAH7320797.1"/>
    </source>
</evidence>
<dbReference type="AlphaFoldDB" id="A0A8K0WSG3"/>
<gene>
    <name evidence="1" type="ORF">B0I35DRAFT_199855</name>
</gene>
<dbReference type="EMBL" id="JAGPNK010000005">
    <property type="protein sequence ID" value="KAH7320797.1"/>
    <property type="molecule type" value="Genomic_DNA"/>
</dbReference>
<protein>
    <submittedName>
        <fullName evidence="1">Uncharacterized protein</fullName>
    </submittedName>
</protein>
<keyword evidence="2" id="KW-1185">Reference proteome</keyword>
<organism evidence="1 2">
    <name type="scientific">Stachybotrys elegans</name>
    <dbReference type="NCBI Taxonomy" id="80388"/>
    <lineage>
        <taxon>Eukaryota</taxon>
        <taxon>Fungi</taxon>
        <taxon>Dikarya</taxon>
        <taxon>Ascomycota</taxon>
        <taxon>Pezizomycotina</taxon>
        <taxon>Sordariomycetes</taxon>
        <taxon>Hypocreomycetidae</taxon>
        <taxon>Hypocreales</taxon>
        <taxon>Stachybotryaceae</taxon>
        <taxon>Stachybotrys</taxon>
    </lineage>
</organism>
<sequence length="121" mass="13232">MPLESSPLLPWVLLVWTRQAGSGLANFPAFALLLIRACKPLTHLITVARERRDRQCYASSNLLRLMSPAALGLLDLGSQVGLDNRSSPTTATEKSQTSPFICACRLAENQLCKVLGGFYQD</sequence>
<name>A0A8K0WSG3_9HYPO</name>